<name>A0AA39ZEH3_9PEZI</name>
<evidence type="ECO:0000256" key="1">
    <source>
        <dbReference type="PROSITE-ProRule" id="PRU00042"/>
    </source>
</evidence>
<dbReference type="PROSITE" id="PS00028">
    <property type="entry name" value="ZINC_FINGER_C2H2_1"/>
    <property type="match status" value="1"/>
</dbReference>
<dbReference type="GO" id="GO:0008270">
    <property type="term" value="F:zinc ion binding"/>
    <property type="evidence" value="ECO:0007669"/>
    <property type="project" value="UniProtKB-KW"/>
</dbReference>
<reference evidence="4" key="1">
    <citation type="submission" date="2023-06" db="EMBL/GenBank/DDBJ databases">
        <title>Genome-scale phylogeny and comparative genomics of the fungal order Sordariales.</title>
        <authorList>
            <consortium name="Lawrence Berkeley National Laboratory"/>
            <person name="Hensen N."/>
            <person name="Bonometti L."/>
            <person name="Westerberg I."/>
            <person name="Brannstrom I.O."/>
            <person name="Guillou S."/>
            <person name="Cros-Aarteil S."/>
            <person name="Calhoun S."/>
            <person name="Haridas S."/>
            <person name="Kuo A."/>
            <person name="Mondo S."/>
            <person name="Pangilinan J."/>
            <person name="Riley R."/>
            <person name="Labutti K."/>
            <person name="Andreopoulos B."/>
            <person name="Lipzen A."/>
            <person name="Chen C."/>
            <person name="Yanf M."/>
            <person name="Daum C."/>
            <person name="Ng V."/>
            <person name="Clum A."/>
            <person name="Steindorff A."/>
            <person name="Ohm R."/>
            <person name="Martin F."/>
            <person name="Silar P."/>
            <person name="Natvig D."/>
            <person name="Lalanne C."/>
            <person name="Gautier V."/>
            <person name="Ament-Velasquez S.L."/>
            <person name="Kruys A."/>
            <person name="Hutchinson M.I."/>
            <person name="Powell A.J."/>
            <person name="Barry K."/>
            <person name="Miller A.N."/>
            <person name="Grigoriev I.V."/>
            <person name="Debuchy R."/>
            <person name="Gladieux P."/>
            <person name="Thoren M.H."/>
            <person name="Johannesson H."/>
        </authorList>
    </citation>
    <scope>NUCLEOTIDE SEQUENCE</scope>
    <source>
        <strain evidence="4">CBS 307.81</strain>
    </source>
</reference>
<dbReference type="EMBL" id="JAULSY010000042">
    <property type="protein sequence ID" value="KAK0669499.1"/>
    <property type="molecule type" value="Genomic_DNA"/>
</dbReference>
<evidence type="ECO:0000259" key="3">
    <source>
        <dbReference type="PROSITE" id="PS50157"/>
    </source>
</evidence>
<feature type="domain" description="C2H2-type" evidence="3">
    <location>
        <begin position="16"/>
        <end position="43"/>
    </location>
</feature>
<feature type="compositionally biased region" description="Polar residues" evidence="2">
    <location>
        <begin position="628"/>
        <end position="639"/>
    </location>
</feature>
<feature type="region of interest" description="Disordered" evidence="2">
    <location>
        <begin position="232"/>
        <end position="251"/>
    </location>
</feature>
<accession>A0AA39ZEH3</accession>
<keyword evidence="1" id="KW-0862">Zinc</keyword>
<keyword evidence="1" id="KW-0863">Zinc-finger</keyword>
<evidence type="ECO:0000313" key="5">
    <source>
        <dbReference type="Proteomes" id="UP001174997"/>
    </source>
</evidence>
<dbReference type="SMART" id="SM00355">
    <property type="entry name" value="ZnF_C2H2"/>
    <property type="match status" value="4"/>
</dbReference>
<protein>
    <recommendedName>
        <fullName evidence="3">C2H2-type domain-containing protein</fullName>
    </recommendedName>
</protein>
<dbReference type="PROSITE" id="PS50157">
    <property type="entry name" value="ZINC_FINGER_C2H2_2"/>
    <property type="match status" value="1"/>
</dbReference>
<sequence>MASQIDAAGVASTPPHVCSHCKKSFARHCDLNKHAKSHSRPYKCLYTNCKYHEHGWPTAKELERHVNDKHSPSPRTFACLYQPCPYRSKRESNCKQHMEKAHKWKYVRSKSNGKRLPITAQSDIVYRLKTDDGTLGTRNFGPSPVSPQPQLIPPHGGDFVLYDDDDQQEDAFGEEDDEAYSGFQDAQAYQSYLPWNSPNTRVRQAESVIDSYNGTLEKPMGAEFYGNGLLDPRLSSYQTPPGSEAHRTPDTPCLDITAAIKVESPTITMDFFSPQKRKLEAVDGSSQEAKPATNSTHGANSSGASNPKVHRTTSGPAKSVVNRRDSFDDDGHRPNKKARQMPVEDFSDTSMPDIFRFAHPTIYDRDQKETYSPCHTVHRDISTLVRHLSRPAHRFKVTDRFISSFDQDENFRHPRVGVCRWCWLTFTDRSEFEGHVADLCEKVSKGKREKWRVLLNSFTPLVDQPMHAHSTFDVVQESEEDGWDRLSRGLQESPEVDDSTCAPEASPALVYPTSHGEFVPLTEHQRLLKEHQALQDKHRRLLGQVTQAMYAQQVCDNARTQPLNARDNMLLAAMSRESHKAQRSALAHQQYRSSDRDNLVQHMDSQSTDVDVQGFLEEVENAHKGLTRQDSGFSTTSRSTIHHVPPSPPVKSLDYVDDDQQNAAHGSGSQNPRKQPTSHADSGYATEGRRGSLADLGMSTVAGMATSAVMHHPHHSMTTATTTTDDTFMNDTFMSTGHEEQHSQQQAQHPLDPSLTGFAFDYDGFASASQLETDLEFDFPI</sequence>
<feature type="compositionally biased region" description="Basic and acidic residues" evidence="2">
    <location>
        <begin position="322"/>
        <end position="333"/>
    </location>
</feature>
<dbReference type="InterPro" id="IPR013087">
    <property type="entry name" value="Znf_C2H2_type"/>
</dbReference>
<feature type="region of interest" description="Disordered" evidence="2">
    <location>
        <begin position="624"/>
        <end position="690"/>
    </location>
</feature>
<evidence type="ECO:0000313" key="4">
    <source>
        <dbReference type="EMBL" id="KAK0669499.1"/>
    </source>
</evidence>
<organism evidence="4 5">
    <name type="scientific">Cercophora samala</name>
    <dbReference type="NCBI Taxonomy" id="330535"/>
    <lineage>
        <taxon>Eukaryota</taxon>
        <taxon>Fungi</taxon>
        <taxon>Dikarya</taxon>
        <taxon>Ascomycota</taxon>
        <taxon>Pezizomycotina</taxon>
        <taxon>Sordariomycetes</taxon>
        <taxon>Sordariomycetidae</taxon>
        <taxon>Sordariales</taxon>
        <taxon>Lasiosphaeriaceae</taxon>
        <taxon>Cercophora</taxon>
    </lineage>
</organism>
<dbReference type="AlphaFoldDB" id="A0AA39ZEH3"/>
<feature type="compositionally biased region" description="Polar residues" evidence="2">
    <location>
        <begin position="284"/>
        <end position="305"/>
    </location>
</feature>
<feature type="compositionally biased region" description="Polar residues" evidence="2">
    <location>
        <begin position="661"/>
        <end position="680"/>
    </location>
</feature>
<keyword evidence="1" id="KW-0479">Metal-binding</keyword>
<evidence type="ECO:0000256" key="2">
    <source>
        <dbReference type="SAM" id="MobiDB-lite"/>
    </source>
</evidence>
<gene>
    <name evidence="4" type="ORF">QBC41DRAFT_107897</name>
</gene>
<dbReference type="Proteomes" id="UP001174997">
    <property type="component" value="Unassembled WGS sequence"/>
</dbReference>
<keyword evidence="5" id="KW-1185">Reference proteome</keyword>
<feature type="region of interest" description="Disordered" evidence="2">
    <location>
        <begin position="279"/>
        <end position="345"/>
    </location>
</feature>
<comment type="caution">
    <text evidence="4">The sequence shown here is derived from an EMBL/GenBank/DDBJ whole genome shotgun (WGS) entry which is preliminary data.</text>
</comment>
<proteinExistence type="predicted"/>